<evidence type="ECO:0000256" key="3">
    <source>
        <dbReference type="ARBA" id="ARBA00022989"/>
    </source>
</evidence>
<dbReference type="Gene3D" id="1.10.1450.10">
    <property type="entry name" value="Tetraspanin"/>
    <property type="match status" value="1"/>
</dbReference>
<sequence>MQSSMKCCGWTSFREYENGYPSSCCSAYALDPENIRQISSWTCKKPFTIACEEAAFGVLKWIILTTIIEMVRNSTCFLLYLEKESNHDFCHNC</sequence>
<evidence type="ECO:0000313" key="6">
    <source>
        <dbReference type="Proteomes" id="UP001158576"/>
    </source>
</evidence>
<evidence type="ECO:0000256" key="1">
    <source>
        <dbReference type="ARBA" id="ARBA00004141"/>
    </source>
</evidence>
<evidence type="ECO:0000256" key="2">
    <source>
        <dbReference type="ARBA" id="ARBA00022692"/>
    </source>
</evidence>
<evidence type="ECO:0000313" key="5">
    <source>
        <dbReference type="EMBL" id="CAG5087158.1"/>
    </source>
</evidence>
<accession>A0ABN7RW69</accession>
<gene>
    <name evidence="5" type="ORF">OKIOD_LOCUS3028</name>
</gene>
<keyword evidence="3" id="KW-1133">Transmembrane helix</keyword>
<dbReference type="EMBL" id="OU015568">
    <property type="protein sequence ID" value="CAG5087158.1"/>
    <property type="molecule type" value="Genomic_DNA"/>
</dbReference>
<keyword evidence="2" id="KW-0812">Transmembrane</keyword>
<dbReference type="Pfam" id="PF00335">
    <property type="entry name" value="Tetraspanin"/>
    <property type="match status" value="1"/>
</dbReference>
<dbReference type="SUPFAM" id="SSF48652">
    <property type="entry name" value="Tetraspanin"/>
    <property type="match status" value="1"/>
</dbReference>
<organism evidence="5 6">
    <name type="scientific">Oikopleura dioica</name>
    <name type="common">Tunicate</name>
    <dbReference type="NCBI Taxonomy" id="34765"/>
    <lineage>
        <taxon>Eukaryota</taxon>
        <taxon>Metazoa</taxon>
        <taxon>Chordata</taxon>
        <taxon>Tunicata</taxon>
        <taxon>Appendicularia</taxon>
        <taxon>Copelata</taxon>
        <taxon>Oikopleuridae</taxon>
        <taxon>Oikopleura</taxon>
    </lineage>
</organism>
<protein>
    <submittedName>
        <fullName evidence="5">Oidioi.mRNA.OKI2018_I69.PAR.g11470.t1.cds</fullName>
    </submittedName>
</protein>
<keyword evidence="4" id="KW-0472">Membrane</keyword>
<proteinExistence type="predicted"/>
<name>A0ABN7RW69_OIKDI</name>
<dbReference type="InterPro" id="IPR008952">
    <property type="entry name" value="Tetraspanin_EC2_sf"/>
</dbReference>
<comment type="subcellular location">
    <subcellularLocation>
        <location evidence="1">Membrane</location>
        <topology evidence="1">Multi-pass membrane protein</topology>
    </subcellularLocation>
</comment>
<keyword evidence="6" id="KW-1185">Reference proteome</keyword>
<dbReference type="Proteomes" id="UP001158576">
    <property type="component" value="Chromosome PAR"/>
</dbReference>
<evidence type="ECO:0000256" key="4">
    <source>
        <dbReference type="ARBA" id="ARBA00023136"/>
    </source>
</evidence>
<dbReference type="InterPro" id="IPR018499">
    <property type="entry name" value="Tetraspanin/Peripherin"/>
</dbReference>
<reference evidence="5 6" key="1">
    <citation type="submission" date="2021-04" db="EMBL/GenBank/DDBJ databases">
        <authorList>
            <person name="Bliznina A."/>
        </authorList>
    </citation>
    <scope>NUCLEOTIDE SEQUENCE [LARGE SCALE GENOMIC DNA]</scope>
</reference>